<dbReference type="PROSITE" id="PS50846">
    <property type="entry name" value="HMA_2"/>
    <property type="match status" value="1"/>
</dbReference>
<evidence type="ECO:0000256" key="6">
    <source>
        <dbReference type="SAM" id="MobiDB-lite"/>
    </source>
</evidence>
<protein>
    <submittedName>
        <fullName evidence="9">Heavy metal-associated isoprenylated plant protein 28-like</fullName>
    </submittedName>
</protein>
<feature type="domain" description="HMA" evidence="7">
    <location>
        <begin position="6"/>
        <end position="69"/>
    </location>
</feature>
<evidence type="ECO:0000256" key="1">
    <source>
        <dbReference type="ARBA" id="ARBA00004170"/>
    </source>
</evidence>
<keyword evidence="4" id="KW-0449">Lipoprotein</keyword>
<evidence type="ECO:0000256" key="3">
    <source>
        <dbReference type="ARBA" id="ARBA00022723"/>
    </source>
</evidence>
<name>A0ABM4V551_COFAR</name>
<proteinExistence type="inferred from homology"/>
<evidence type="ECO:0000313" key="8">
    <source>
        <dbReference type="Proteomes" id="UP001652660"/>
    </source>
</evidence>
<evidence type="ECO:0000256" key="4">
    <source>
        <dbReference type="ARBA" id="ARBA00023289"/>
    </source>
</evidence>
<comment type="subcellular location">
    <subcellularLocation>
        <location evidence="1">Membrane</location>
        <topology evidence="1">Peripheral membrane protein</topology>
    </subcellularLocation>
</comment>
<dbReference type="InterPro" id="IPR006121">
    <property type="entry name" value="HMA_dom"/>
</dbReference>
<dbReference type="RefSeq" id="XP_071914661.1">
    <property type="nucleotide sequence ID" value="XM_072058560.1"/>
</dbReference>
<evidence type="ECO:0000256" key="2">
    <source>
        <dbReference type="ARBA" id="ARBA00022481"/>
    </source>
</evidence>
<accession>A0ABM4V551</accession>
<evidence type="ECO:0000256" key="5">
    <source>
        <dbReference type="ARBA" id="ARBA00024045"/>
    </source>
</evidence>
<keyword evidence="2" id="KW-0488">Methylation</keyword>
<keyword evidence="8" id="KW-1185">Reference proteome</keyword>
<feature type="region of interest" description="Disordered" evidence="6">
    <location>
        <begin position="133"/>
        <end position="154"/>
    </location>
</feature>
<gene>
    <name evidence="9" type="primary">LOC140010915</name>
</gene>
<dbReference type="PANTHER" id="PTHR45868">
    <property type="entry name" value="HEAVY METAL-ASSOCIATED ISOPRENYLATED PLANT PROTEIN 33-RELATED"/>
    <property type="match status" value="1"/>
</dbReference>
<organism evidence="8 9">
    <name type="scientific">Coffea arabica</name>
    <name type="common">Arabian coffee</name>
    <dbReference type="NCBI Taxonomy" id="13443"/>
    <lineage>
        <taxon>Eukaryota</taxon>
        <taxon>Viridiplantae</taxon>
        <taxon>Streptophyta</taxon>
        <taxon>Embryophyta</taxon>
        <taxon>Tracheophyta</taxon>
        <taxon>Spermatophyta</taxon>
        <taxon>Magnoliopsida</taxon>
        <taxon>eudicotyledons</taxon>
        <taxon>Gunneridae</taxon>
        <taxon>Pentapetalae</taxon>
        <taxon>asterids</taxon>
        <taxon>lamiids</taxon>
        <taxon>Gentianales</taxon>
        <taxon>Rubiaceae</taxon>
        <taxon>Ixoroideae</taxon>
        <taxon>Gardenieae complex</taxon>
        <taxon>Bertiereae - Coffeeae clade</taxon>
        <taxon>Coffeeae</taxon>
        <taxon>Coffea</taxon>
    </lineage>
</organism>
<reference evidence="9" key="1">
    <citation type="submission" date="2025-08" db="UniProtKB">
        <authorList>
            <consortium name="RefSeq"/>
        </authorList>
    </citation>
    <scope>IDENTIFICATION</scope>
    <source>
        <tissue evidence="9">Leaves</tissue>
    </source>
</reference>
<dbReference type="GeneID" id="140010915"/>
<evidence type="ECO:0000313" key="9">
    <source>
        <dbReference type="RefSeq" id="XP_071914661.1"/>
    </source>
</evidence>
<keyword evidence="4" id="KW-0636">Prenylation</keyword>
<sequence length="169" mass="18762">MALHADAACVLKVNLRCEACKMKTMEILSSIVGVYSVAIDGEEGLAKIYGEVDPNMLLRAIGTSGRHAELVHMDIKHPQINENASCRRRHGYNYDALLENNPCGGGYGHGYGRSLPDHTSCYGHDQYYPNSYSHTTGGGALPQPRHVPSYPRREYDPYDDERINCCSIM</sequence>
<dbReference type="Proteomes" id="UP001652660">
    <property type="component" value="Chromosome 7e"/>
</dbReference>
<dbReference type="PANTHER" id="PTHR45868:SF63">
    <property type="entry name" value="HMA DOMAIN-CONTAINING PROTEIN"/>
    <property type="match status" value="1"/>
</dbReference>
<dbReference type="InterPro" id="IPR036163">
    <property type="entry name" value="HMA_dom_sf"/>
</dbReference>
<dbReference type="Pfam" id="PF00403">
    <property type="entry name" value="HMA"/>
    <property type="match status" value="1"/>
</dbReference>
<comment type="similarity">
    <text evidence="5">Belongs to the HIPP family.</text>
</comment>
<keyword evidence="3" id="KW-0479">Metal-binding</keyword>
<dbReference type="Gene3D" id="3.30.70.100">
    <property type="match status" value="1"/>
</dbReference>
<dbReference type="SUPFAM" id="SSF55008">
    <property type="entry name" value="HMA, heavy metal-associated domain"/>
    <property type="match status" value="1"/>
</dbReference>
<evidence type="ECO:0000259" key="7">
    <source>
        <dbReference type="PROSITE" id="PS50846"/>
    </source>
</evidence>